<feature type="region of interest" description="Disordered" evidence="1">
    <location>
        <begin position="333"/>
        <end position="354"/>
    </location>
</feature>
<dbReference type="EMBL" id="BAABJQ010000011">
    <property type="protein sequence ID" value="GAA5188661.1"/>
    <property type="molecule type" value="Genomic_DNA"/>
</dbReference>
<dbReference type="SMART" id="SM00860">
    <property type="entry name" value="SMI1_KNR4"/>
    <property type="match status" value="1"/>
</dbReference>
<evidence type="ECO:0000313" key="4">
    <source>
        <dbReference type="Proteomes" id="UP001501570"/>
    </source>
</evidence>
<evidence type="ECO:0000259" key="2">
    <source>
        <dbReference type="SMART" id="SM00860"/>
    </source>
</evidence>
<dbReference type="InterPro" id="IPR037883">
    <property type="entry name" value="Knr4/Smi1-like_sf"/>
</dbReference>
<comment type="caution">
    <text evidence="3">The sequence shown here is derived from an EMBL/GenBank/DDBJ whole genome shotgun (WGS) entry which is preliminary data.</text>
</comment>
<dbReference type="SUPFAM" id="SSF160631">
    <property type="entry name" value="SMI1/KNR4-like"/>
    <property type="match status" value="1"/>
</dbReference>
<dbReference type="Gene3D" id="3.40.1580.10">
    <property type="entry name" value="SMI1/KNR4-like"/>
    <property type="match status" value="1"/>
</dbReference>
<keyword evidence="4" id="KW-1185">Reference proteome</keyword>
<evidence type="ECO:0000313" key="3">
    <source>
        <dbReference type="EMBL" id="GAA5188661.1"/>
    </source>
</evidence>
<sequence length="354" mass="38131">MGMTDQVPVGSSLAGRIVHLRSPVLRLRYRYGVYVTQRGYPDWQPYASAMVRLPPVPAGMAADEARLVDVLVANRLLSDALAATGRADAPPADGETVRGGTPAGWVWAHSGAERRLALVPAELHAAFRHRGGVGAMRPAAGRGLPLAAPEGQVRFRAARPVSREAMSKLEGWLGTRLPHGYRDFLLATNGGVPSAPAVHPSAGFLVDQPLFGLAEADRTRDLTHARVWFADRFTGDYLAVGPVQGGLLAIKLRGEGAGSVWYWDDDDPRDDDRYSPAVICRDLLIRCADDWPAFVDQLSTVPVRLRRITQARLESGRARLIAEPDAGAALPRSRRPQWLGRVGEPVGEAAAGSA</sequence>
<dbReference type="Pfam" id="PF14414">
    <property type="entry name" value="WHH"/>
    <property type="match status" value="1"/>
</dbReference>
<evidence type="ECO:0000256" key="1">
    <source>
        <dbReference type="SAM" id="MobiDB-lite"/>
    </source>
</evidence>
<gene>
    <name evidence="3" type="ORF">GCM10023322_39850</name>
</gene>
<name>A0ABP9RYG8_9ACTN</name>
<organism evidence="3 4">
    <name type="scientific">Rugosimonospora acidiphila</name>
    <dbReference type="NCBI Taxonomy" id="556531"/>
    <lineage>
        <taxon>Bacteria</taxon>
        <taxon>Bacillati</taxon>
        <taxon>Actinomycetota</taxon>
        <taxon>Actinomycetes</taxon>
        <taxon>Micromonosporales</taxon>
        <taxon>Micromonosporaceae</taxon>
        <taxon>Rugosimonospora</taxon>
    </lineage>
</organism>
<proteinExistence type="predicted"/>
<reference evidence="4" key="1">
    <citation type="journal article" date="2019" name="Int. J. Syst. Evol. Microbiol.">
        <title>The Global Catalogue of Microorganisms (GCM) 10K type strain sequencing project: providing services to taxonomists for standard genome sequencing and annotation.</title>
        <authorList>
            <consortium name="The Broad Institute Genomics Platform"/>
            <consortium name="The Broad Institute Genome Sequencing Center for Infectious Disease"/>
            <person name="Wu L."/>
            <person name="Ma J."/>
        </authorList>
    </citation>
    <scope>NUCLEOTIDE SEQUENCE [LARGE SCALE GENOMIC DNA]</scope>
    <source>
        <strain evidence="4">JCM 18304</strain>
    </source>
</reference>
<dbReference type="InterPro" id="IPR032869">
    <property type="entry name" value="WHH_dom_containing"/>
</dbReference>
<protein>
    <submittedName>
        <fullName evidence="3">SMI1/KNR4 family protein</fullName>
    </submittedName>
</protein>
<dbReference type="Proteomes" id="UP001501570">
    <property type="component" value="Unassembled WGS sequence"/>
</dbReference>
<accession>A0ABP9RYG8</accession>
<dbReference type="InterPro" id="IPR018958">
    <property type="entry name" value="Knr4/Smi1-like_dom"/>
</dbReference>
<dbReference type="Pfam" id="PF09346">
    <property type="entry name" value="SMI1_KNR4"/>
    <property type="match status" value="1"/>
</dbReference>
<feature type="domain" description="Knr4/Smi1-like" evidence="2">
    <location>
        <begin position="160"/>
        <end position="297"/>
    </location>
</feature>